<evidence type="ECO:0000259" key="4">
    <source>
        <dbReference type="PROSITE" id="PS50987"/>
    </source>
</evidence>
<accession>A0A1Y4T245</accession>
<keyword evidence="3" id="KW-0804">Transcription</keyword>
<evidence type="ECO:0000256" key="1">
    <source>
        <dbReference type="ARBA" id="ARBA00023015"/>
    </source>
</evidence>
<dbReference type="AlphaFoldDB" id="A0A1Y4T245"/>
<dbReference type="Proteomes" id="UP000195305">
    <property type="component" value="Unassembled WGS sequence"/>
</dbReference>
<protein>
    <recommendedName>
        <fullName evidence="4">HTH arsR-type domain-containing protein</fullName>
    </recommendedName>
</protein>
<evidence type="ECO:0000313" key="6">
    <source>
        <dbReference type="Proteomes" id="UP000195305"/>
    </source>
</evidence>
<dbReference type="EMBL" id="NFLJ01000003">
    <property type="protein sequence ID" value="OUQ36258.1"/>
    <property type="molecule type" value="Genomic_DNA"/>
</dbReference>
<dbReference type="CDD" id="cd00090">
    <property type="entry name" value="HTH_ARSR"/>
    <property type="match status" value="1"/>
</dbReference>
<name>A0A1Y4T245_9FIRM</name>
<dbReference type="PRINTS" id="PR00778">
    <property type="entry name" value="HTHARSR"/>
</dbReference>
<sequence>MKMTIYNEPLWYKEWRDLGFECVNGPKTLSLNISQKNENFSTFKKSHDILIRKAKKIKNLQKYFLSYQLDNNEILCLADFILNAFYHVNEFSKEHMEETLIQKFRDFHIDELREDTLKFIDFQNDVIASIRQLNIDNEAKLDIIETLYHPAAMIHGLFDIFRQFEDIYQSLNLDHNLFHSTQNIKENDLRLFFKHIGLNIDETPLYIYPSFTNYHSLVLLIEEDHYVLLMGAGLESQSLTSYHESRNEQQKLEYFLKVLSDKSKFEILTLLKKKSMYGNELAKAMHLKTPTISYHMDALISGDLIHIRKENNRIYYSLNKEEIEHMIQYLHHKLLKDEN</sequence>
<evidence type="ECO:0000256" key="2">
    <source>
        <dbReference type="ARBA" id="ARBA00023125"/>
    </source>
</evidence>
<organism evidence="5 6">
    <name type="scientific">Massilimicrobiota timonensis</name>
    <dbReference type="NCBI Taxonomy" id="1776392"/>
    <lineage>
        <taxon>Bacteria</taxon>
        <taxon>Bacillati</taxon>
        <taxon>Bacillota</taxon>
        <taxon>Erysipelotrichia</taxon>
        <taxon>Erysipelotrichales</taxon>
        <taxon>Erysipelotrichaceae</taxon>
        <taxon>Massilimicrobiota</taxon>
    </lineage>
</organism>
<dbReference type="InterPro" id="IPR036390">
    <property type="entry name" value="WH_DNA-bd_sf"/>
</dbReference>
<dbReference type="PROSITE" id="PS50987">
    <property type="entry name" value="HTH_ARSR_2"/>
    <property type="match status" value="1"/>
</dbReference>
<dbReference type="OrthoDB" id="1644524at2"/>
<dbReference type="PANTHER" id="PTHR33154">
    <property type="entry name" value="TRANSCRIPTIONAL REGULATOR, ARSR FAMILY"/>
    <property type="match status" value="1"/>
</dbReference>
<dbReference type="GO" id="GO:0003700">
    <property type="term" value="F:DNA-binding transcription factor activity"/>
    <property type="evidence" value="ECO:0007669"/>
    <property type="project" value="InterPro"/>
</dbReference>
<evidence type="ECO:0000313" key="5">
    <source>
        <dbReference type="EMBL" id="OUQ36258.1"/>
    </source>
</evidence>
<reference evidence="5 6" key="1">
    <citation type="journal article" date="2018" name="BMC Genomics">
        <title>Whole genome sequencing and function prediction of 133 gut anaerobes isolated from chicken caecum in pure cultures.</title>
        <authorList>
            <person name="Medvecky M."/>
            <person name="Cejkova D."/>
            <person name="Polansky O."/>
            <person name="Karasova D."/>
            <person name="Kubasova T."/>
            <person name="Cizek A."/>
            <person name="Rychlik I."/>
        </authorList>
    </citation>
    <scope>NUCLEOTIDE SEQUENCE [LARGE SCALE GENOMIC DNA]</scope>
    <source>
        <strain evidence="5 6">An13</strain>
    </source>
</reference>
<keyword evidence="6" id="KW-1185">Reference proteome</keyword>
<dbReference type="RefSeq" id="WP_087357066.1">
    <property type="nucleotide sequence ID" value="NZ_JACJKO010000018.1"/>
</dbReference>
<proteinExistence type="predicted"/>
<dbReference type="SMART" id="SM00418">
    <property type="entry name" value="HTH_ARSR"/>
    <property type="match status" value="1"/>
</dbReference>
<keyword evidence="1" id="KW-0805">Transcription regulation</keyword>
<comment type="caution">
    <text evidence="5">The sequence shown here is derived from an EMBL/GenBank/DDBJ whole genome shotgun (WGS) entry which is preliminary data.</text>
</comment>
<dbReference type="PANTHER" id="PTHR33154:SF18">
    <property type="entry name" value="ARSENICAL RESISTANCE OPERON REPRESSOR"/>
    <property type="match status" value="1"/>
</dbReference>
<dbReference type="InterPro" id="IPR051081">
    <property type="entry name" value="HTH_MetalResp_TranReg"/>
</dbReference>
<dbReference type="InterPro" id="IPR011991">
    <property type="entry name" value="ArsR-like_HTH"/>
</dbReference>
<dbReference type="SUPFAM" id="SSF46785">
    <property type="entry name" value="Winged helix' DNA-binding domain"/>
    <property type="match status" value="1"/>
</dbReference>
<feature type="domain" description="HTH arsR-type" evidence="4">
    <location>
        <begin position="244"/>
        <end position="338"/>
    </location>
</feature>
<gene>
    <name evidence="5" type="ORF">B5E75_01665</name>
</gene>
<dbReference type="Gene3D" id="1.10.10.10">
    <property type="entry name" value="Winged helix-like DNA-binding domain superfamily/Winged helix DNA-binding domain"/>
    <property type="match status" value="1"/>
</dbReference>
<dbReference type="InterPro" id="IPR036388">
    <property type="entry name" value="WH-like_DNA-bd_sf"/>
</dbReference>
<keyword evidence="2" id="KW-0238">DNA-binding</keyword>
<dbReference type="GO" id="GO:0003677">
    <property type="term" value="F:DNA binding"/>
    <property type="evidence" value="ECO:0007669"/>
    <property type="project" value="UniProtKB-KW"/>
</dbReference>
<dbReference type="Pfam" id="PF01022">
    <property type="entry name" value="HTH_5"/>
    <property type="match status" value="1"/>
</dbReference>
<evidence type="ECO:0000256" key="3">
    <source>
        <dbReference type="ARBA" id="ARBA00023163"/>
    </source>
</evidence>
<dbReference type="InterPro" id="IPR001845">
    <property type="entry name" value="HTH_ArsR_DNA-bd_dom"/>
</dbReference>